<comment type="similarity">
    <text evidence="2 7">Belongs to the sodium:solute symporter (SSF) (TC 2.A.21) family.</text>
</comment>
<dbReference type="Proteomes" id="UP000002572">
    <property type="component" value="Chromosome"/>
</dbReference>
<comment type="subcellular location">
    <subcellularLocation>
        <location evidence="1">Membrane</location>
        <topology evidence="1">Multi-pass membrane protein</topology>
    </subcellularLocation>
</comment>
<feature type="transmembrane region" description="Helical" evidence="8">
    <location>
        <begin position="247"/>
        <end position="266"/>
    </location>
</feature>
<evidence type="ECO:0000256" key="2">
    <source>
        <dbReference type="ARBA" id="ARBA00006434"/>
    </source>
</evidence>
<dbReference type="InterPro" id="IPR001734">
    <property type="entry name" value="Na/solute_symporter"/>
</dbReference>
<feature type="transmembrane region" description="Helical" evidence="8">
    <location>
        <begin position="111"/>
        <end position="131"/>
    </location>
</feature>
<dbReference type="InterPro" id="IPR050277">
    <property type="entry name" value="Sodium:Solute_Symporter"/>
</dbReference>
<dbReference type="EMBL" id="CP002432">
    <property type="protein sequence ID" value="ADU65828.1"/>
    <property type="molecule type" value="Genomic_DNA"/>
</dbReference>
<dbReference type="PANTHER" id="PTHR48086">
    <property type="entry name" value="SODIUM/PROLINE SYMPORTER-RELATED"/>
    <property type="match status" value="1"/>
</dbReference>
<dbReference type="PANTHER" id="PTHR48086:SF7">
    <property type="entry name" value="SODIUM-SOLUTE SYMPORTER-RELATED"/>
    <property type="match status" value="1"/>
</dbReference>
<keyword evidence="3" id="KW-0813">Transport</keyword>
<dbReference type="PROSITE" id="PS50283">
    <property type="entry name" value="NA_SOLUT_SYMP_3"/>
    <property type="match status" value="1"/>
</dbReference>
<feature type="transmembrane region" description="Helical" evidence="8">
    <location>
        <begin position="214"/>
        <end position="235"/>
    </location>
</feature>
<dbReference type="eggNOG" id="COG0591">
    <property type="taxonomic scope" value="Bacteria"/>
</dbReference>
<evidence type="ECO:0000256" key="6">
    <source>
        <dbReference type="ARBA" id="ARBA00023136"/>
    </source>
</evidence>
<feature type="transmembrane region" description="Helical" evidence="8">
    <location>
        <begin position="70"/>
        <end position="90"/>
    </location>
</feature>
<evidence type="ECO:0000313" key="10">
    <source>
        <dbReference type="Proteomes" id="UP000002572"/>
    </source>
</evidence>
<keyword evidence="4 8" id="KW-0812">Transmembrane</keyword>
<dbReference type="Gene3D" id="1.20.1730.10">
    <property type="entry name" value="Sodium/glucose cotransporter"/>
    <property type="match status" value="1"/>
</dbReference>
<feature type="transmembrane region" description="Helical" evidence="8">
    <location>
        <begin position="330"/>
        <end position="352"/>
    </location>
</feature>
<evidence type="ECO:0000256" key="5">
    <source>
        <dbReference type="ARBA" id="ARBA00022989"/>
    </source>
</evidence>
<protein>
    <submittedName>
        <fullName evidence="9">Na+/solute symporter</fullName>
    </submittedName>
</protein>
<sequence>MAFTILFAGIFGTFILLGWRFRENTHTSGWLYAGKNIPGWLSGLSTAATTIGGSATIVLAHMVYHHGPSGLLIDLPIGIGLLVFGLFFARTLRNSGADTLAHYLELQYGKMVGRISAIFIVLVELTWFGLLIKSFTLFLPPDFFLQGNSAIIAAGLCFLLYIFLSGQRGVFYTDILQAAIMVGGFITLAVVMFTAESTYTPQHVPQSLETAKQLAFFIMMFLSGLTGPDVSSRALYSRNVASARQGLVFGGILKISISLTIGYIAWKSLTVLPALTNSYLLFPTIIDTVFSSPFDALLRIMFLLVMISSADTVLMTAVTTLNRDLFRHALSLNVLKFASLVMGISGILLALYFSDILDMMKTAYTFYAAGPAMLVLYAFLGLRARPWAAALTMTVSGALALLLELSSQELVNPVLAAIGFNVFLFQVMRSFAHRRGIS</sequence>
<keyword evidence="10" id="KW-1185">Reference proteome</keyword>
<dbReference type="GO" id="GO:0022857">
    <property type="term" value="F:transmembrane transporter activity"/>
    <property type="evidence" value="ECO:0007669"/>
    <property type="project" value="InterPro"/>
</dbReference>
<keyword evidence="6 8" id="KW-0472">Membrane</keyword>
<dbReference type="OrthoDB" id="9814523at2"/>
<feature type="transmembrane region" description="Helical" evidence="8">
    <location>
        <begin position="387"/>
        <end position="405"/>
    </location>
</feature>
<dbReference type="STRING" id="653733.Selin_1093"/>
<dbReference type="AlphaFoldDB" id="E6W3W0"/>
<feature type="transmembrane region" description="Helical" evidence="8">
    <location>
        <begin position="143"/>
        <end position="163"/>
    </location>
</feature>
<dbReference type="GO" id="GO:0005886">
    <property type="term" value="C:plasma membrane"/>
    <property type="evidence" value="ECO:0007669"/>
    <property type="project" value="TreeGrafter"/>
</dbReference>
<accession>E6W3W0</accession>
<evidence type="ECO:0000256" key="1">
    <source>
        <dbReference type="ARBA" id="ARBA00004141"/>
    </source>
</evidence>
<evidence type="ECO:0000256" key="3">
    <source>
        <dbReference type="ARBA" id="ARBA00022448"/>
    </source>
</evidence>
<evidence type="ECO:0000256" key="8">
    <source>
        <dbReference type="SAM" id="Phobius"/>
    </source>
</evidence>
<feature type="transmembrane region" description="Helical" evidence="8">
    <location>
        <begin position="364"/>
        <end position="380"/>
    </location>
</feature>
<evidence type="ECO:0000313" key="9">
    <source>
        <dbReference type="EMBL" id="ADU65828.1"/>
    </source>
</evidence>
<evidence type="ECO:0000256" key="4">
    <source>
        <dbReference type="ARBA" id="ARBA00022692"/>
    </source>
</evidence>
<evidence type="ECO:0000256" key="7">
    <source>
        <dbReference type="RuleBase" id="RU362091"/>
    </source>
</evidence>
<dbReference type="KEGG" id="din:Selin_1093"/>
<dbReference type="InterPro" id="IPR038377">
    <property type="entry name" value="Na/Glc_symporter_sf"/>
</dbReference>
<organism evidence="9 10">
    <name type="scientific">Desulfurispirillum indicum (strain ATCC BAA-1389 / DSM 22839 / S5)</name>
    <dbReference type="NCBI Taxonomy" id="653733"/>
    <lineage>
        <taxon>Bacteria</taxon>
        <taxon>Pseudomonadati</taxon>
        <taxon>Chrysiogenota</taxon>
        <taxon>Chrysiogenia</taxon>
        <taxon>Chrysiogenales</taxon>
        <taxon>Chrysiogenaceae</taxon>
        <taxon>Desulfurispirillum</taxon>
    </lineage>
</organism>
<name>E6W3W0_DESIS</name>
<dbReference type="RefSeq" id="WP_013505709.1">
    <property type="nucleotide sequence ID" value="NC_014836.1"/>
</dbReference>
<reference evidence="9 10" key="1">
    <citation type="submission" date="2010-12" db="EMBL/GenBank/DDBJ databases">
        <title>Complete sequence of Desulfurispirillum indicum S5.</title>
        <authorList>
            <consortium name="US DOE Joint Genome Institute"/>
            <person name="Lucas S."/>
            <person name="Copeland A."/>
            <person name="Lapidus A."/>
            <person name="Cheng J.-F."/>
            <person name="Goodwin L."/>
            <person name="Pitluck S."/>
            <person name="Chertkov O."/>
            <person name="Held B."/>
            <person name="Detter J.C."/>
            <person name="Han C."/>
            <person name="Tapia R."/>
            <person name="Land M."/>
            <person name="Hauser L."/>
            <person name="Kyrpides N."/>
            <person name="Ivanova N."/>
            <person name="Mikhailova N."/>
            <person name="Haggblom M."/>
            <person name="Rauschenbach I."/>
            <person name="Bini E."/>
            <person name="Woyke T."/>
        </authorList>
    </citation>
    <scope>NUCLEOTIDE SEQUENCE [LARGE SCALE GENOMIC DNA]</scope>
    <source>
        <strain evidence="10">ATCC BAA-1389 / DSM 22839 / S5</strain>
    </source>
</reference>
<feature type="transmembrane region" description="Helical" evidence="8">
    <location>
        <begin position="296"/>
        <end position="318"/>
    </location>
</feature>
<dbReference type="HOGENOM" id="CLU_625179_0_0_0"/>
<feature type="transmembrane region" description="Helical" evidence="8">
    <location>
        <begin position="43"/>
        <end position="64"/>
    </location>
</feature>
<feature type="transmembrane region" description="Helical" evidence="8">
    <location>
        <begin position="175"/>
        <end position="194"/>
    </location>
</feature>
<dbReference type="InParanoid" id="E6W3W0"/>
<feature type="transmembrane region" description="Helical" evidence="8">
    <location>
        <begin position="6"/>
        <end position="22"/>
    </location>
</feature>
<keyword evidence="5 8" id="KW-1133">Transmembrane helix</keyword>
<proteinExistence type="inferred from homology"/>
<dbReference type="Pfam" id="PF00474">
    <property type="entry name" value="SSF"/>
    <property type="match status" value="1"/>
</dbReference>
<feature type="transmembrane region" description="Helical" evidence="8">
    <location>
        <begin position="411"/>
        <end position="432"/>
    </location>
</feature>
<gene>
    <name evidence="9" type="ordered locus">Selin_1093</name>
</gene>